<dbReference type="Pfam" id="PF13791">
    <property type="entry name" value="Sigma_reg_C"/>
    <property type="match status" value="1"/>
</dbReference>
<evidence type="ECO:0000256" key="1">
    <source>
        <dbReference type="SAM" id="Phobius"/>
    </source>
</evidence>
<evidence type="ECO:0000259" key="2">
    <source>
        <dbReference type="Pfam" id="PF13791"/>
    </source>
</evidence>
<dbReference type="EMBL" id="CP019699">
    <property type="protein sequence ID" value="AQS54836.1"/>
    <property type="molecule type" value="Genomic_DNA"/>
</dbReference>
<gene>
    <name evidence="3" type="ORF">B0W44_02685</name>
</gene>
<keyword evidence="1" id="KW-1133">Transmembrane helix</keyword>
<keyword evidence="1" id="KW-0472">Membrane</keyword>
<feature type="transmembrane region" description="Helical" evidence="1">
    <location>
        <begin position="72"/>
        <end position="94"/>
    </location>
</feature>
<accession>A0A1U9K476</accession>
<name>A0A1U9K476_9BACL</name>
<sequence length="339" mass="39326">MSRFTCADCRAHLPRFRERTLSWRLSRQVVAHLRQCDDCLRRAEQEKVKPVLSAGTTPHTMKPHASGTGQGWVTWGVVLFVLTYVVVSLICFAVDRGTEEAVEKRVRDWAILRYPHGALGEREIDWTSWLPYYRREVHYPLLEQTDTGSNRRGTVVVTHRAWQRLVDVRLDQTEPAFVLRLPGEAGERETESTWAALEQLPQSVQVDMAVSTRHFLTPLAMADMFERYSFQLSHIYTYGGETLDERRMFPPLALVLRTPQGDLTLEESRDTLLARLQSVARHPVIAEEHSTWQKRHAYMVEHGFRAYGALVRGTPDELMRLREVLELQQAFIIRIDWVY</sequence>
<dbReference type="InterPro" id="IPR025672">
    <property type="entry name" value="Sigma_reg_C_dom"/>
</dbReference>
<dbReference type="Proteomes" id="UP000188603">
    <property type="component" value="Chromosome"/>
</dbReference>
<organism evidence="3 4">
    <name type="scientific">Novibacillus thermophilus</name>
    <dbReference type="NCBI Taxonomy" id="1471761"/>
    <lineage>
        <taxon>Bacteria</taxon>
        <taxon>Bacillati</taxon>
        <taxon>Bacillota</taxon>
        <taxon>Bacilli</taxon>
        <taxon>Bacillales</taxon>
        <taxon>Thermoactinomycetaceae</taxon>
        <taxon>Novibacillus</taxon>
    </lineage>
</organism>
<dbReference type="AlphaFoldDB" id="A0A1U9K476"/>
<keyword evidence="4" id="KW-1185">Reference proteome</keyword>
<evidence type="ECO:0000313" key="3">
    <source>
        <dbReference type="EMBL" id="AQS54836.1"/>
    </source>
</evidence>
<proteinExistence type="predicted"/>
<dbReference type="RefSeq" id="WP_077718654.1">
    <property type="nucleotide sequence ID" value="NZ_CP019699.1"/>
</dbReference>
<feature type="domain" description="Sigma factor regulator C-terminal" evidence="2">
    <location>
        <begin position="197"/>
        <end position="331"/>
    </location>
</feature>
<reference evidence="3 4" key="1">
    <citation type="journal article" date="2015" name="Int. J. Syst. Evol. Microbiol.">
        <title>Novibacillus thermophilus gen. nov., sp. nov., a Gram-staining-negative and moderately thermophilic member of the family Thermoactinomycetaceae.</title>
        <authorList>
            <person name="Yang G."/>
            <person name="Chen J."/>
            <person name="Zhou S."/>
        </authorList>
    </citation>
    <scope>NUCLEOTIDE SEQUENCE [LARGE SCALE GENOMIC DNA]</scope>
    <source>
        <strain evidence="3 4">SG-1</strain>
    </source>
</reference>
<protein>
    <recommendedName>
        <fullName evidence="2">Sigma factor regulator C-terminal domain-containing protein</fullName>
    </recommendedName>
</protein>
<dbReference type="STRING" id="1471761.B0W44_02685"/>
<keyword evidence="1" id="KW-0812">Transmembrane</keyword>
<dbReference type="OrthoDB" id="2730366at2"/>
<evidence type="ECO:0000313" key="4">
    <source>
        <dbReference type="Proteomes" id="UP000188603"/>
    </source>
</evidence>
<dbReference type="KEGG" id="ntr:B0W44_02685"/>